<proteinExistence type="predicted"/>
<protein>
    <submittedName>
        <fullName evidence="1">Uncharacterized protein</fullName>
    </submittedName>
</protein>
<dbReference type="AlphaFoldDB" id="A0AAD4NGK8"/>
<keyword evidence="2" id="KW-1185">Reference proteome</keyword>
<dbReference type="EMBL" id="JAKKPZ010000002">
    <property type="protein sequence ID" value="KAI1725380.1"/>
    <property type="molecule type" value="Genomic_DNA"/>
</dbReference>
<organism evidence="1 2">
    <name type="scientific">Ditylenchus destructor</name>
    <dbReference type="NCBI Taxonomy" id="166010"/>
    <lineage>
        <taxon>Eukaryota</taxon>
        <taxon>Metazoa</taxon>
        <taxon>Ecdysozoa</taxon>
        <taxon>Nematoda</taxon>
        <taxon>Chromadorea</taxon>
        <taxon>Rhabditida</taxon>
        <taxon>Tylenchina</taxon>
        <taxon>Tylenchomorpha</taxon>
        <taxon>Sphaerularioidea</taxon>
        <taxon>Anguinidae</taxon>
        <taxon>Anguininae</taxon>
        <taxon>Ditylenchus</taxon>
    </lineage>
</organism>
<name>A0AAD4NGK8_9BILA</name>
<evidence type="ECO:0000313" key="2">
    <source>
        <dbReference type="Proteomes" id="UP001201812"/>
    </source>
</evidence>
<evidence type="ECO:0000313" key="1">
    <source>
        <dbReference type="EMBL" id="KAI1725380.1"/>
    </source>
</evidence>
<reference evidence="1" key="1">
    <citation type="submission" date="2022-01" db="EMBL/GenBank/DDBJ databases">
        <title>Genome Sequence Resource for Two Populations of Ditylenchus destructor, the Migratory Endoparasitic Phytonematode.</title>
        <authorList>
            <person name="Zhang H."/>
            <person name="Lin R."/>
            <person name="Xie B."/>
        </authorList>
    </citation>
    <scope>NUCLEOTIDE SEQUENCE</scope>
    <source>
        <strain evidence="1">BazhouSP</strain>
    </source>
</reference>
<dbReference type="Proteomes" id="UP001201812">
    <property type="component" value="Unassembled WGS sequence"/>
</dbReference>
<sequence length="221" mass="26571">MYRSSSVDLSSVSRERYLSRWSRENTPVDNGDRYQRHIRRSFTPIRDISAFEVVRNEQRSRSVDSYRTPIGLVNKPYHTNVSYYSENQPVRKYDVFQVRTWAYPIHKYIYGRDHHYTRPYSFTRQYATKSLYTPSLMTPEATNLTARRSYSGYSYVAGEHSFNVSAKPWSLSNYRHLRAPHISSHSTMPWYWYGRSNLRHYNSYRPPAFTTRLSSYWQPYY</sequence>
<comment type="caution">
    <text evidence="1">The sequence shown here is derived from an EMBL/GenBank/DDBJ whole genome shotgun (WGS) entry which is preliminary data.</text>
</comment>
<accession>A0AAD4NGK8</accession>
<gene>
    <name evidence="1" type="ORF">DdX_02037</name>
</gene>